<sequence>MASTPWVLIMVESRLLSVEHERADVESIHSSVSELQLRKRSCCEFRSPMKVYVRKLLKLNLYFILNSMTHSRFFFFGKGEATACGRLHFTVFSKTSQEPGVLCHQAVQKLYAISPDTIQAPR</sequence>
<keyword evidence="2" id="KW-1185">Reference proteome</keyword>
<dbReference type="InParanoid" id="D8TGE6"/>
<name>D8TGE6_SELML</name>
<dbReference type="Proteomes" id="UP000001514">
    <property type="component" value="Unassembled WGS sequence"/>
</dbReference>
<dbReference type="KEGG" id="smo:SELMODRAFT_432569"/>
<dbReference type="AlphaFoldDB" id="D8TGE6"/>
<gene>
    <name evidence="1" type="ORF">SELMODRAFT_432569</name>
</gene>
<dbReference type="Gramene" id="EFJ04269">
    <property type="protein sequence ID" value="EFJ04269"/>
    <property type="gene ID" value="SELMODRAFT_432569"/>
</dbReference>
<dbReference type="EMBL" id="GL378037">
    <property type="protein sequence ID" value="EFJ04269.1"/>
    <property type="molecule type" value="Genomic_DNA"/>
</dbReference>
<reference evidence="1 2" key="1">
    <citation type="journal article" date="2011" name="Science">
        <title>The Selaginella genome identifies genetic changes associated with the evolution of vascular plants.</title>
        <authorList>
            <person name="Banks J.A."/>
            <person name="Nishiyama T."/>
            <person name="Hasebe M."/>
            <person name="Bowman J.L."/>
            <person name="Gribskov M."/>
            <person name="dePamphilis C."/>
            <person name="Albert V.A."/>
            <person name="Aono N."/>
            <person name="Aoyama T."/>
            <person name="Ambrose B.A."/>
            <person name="Ashton N.W."/>
            <person name="Axtell M.J."/>
            <person name="Barker E."/>
            <person name="Barker M.S."/>
            <person name="Bennetzen J.L."/>
            <person name="Bonawitz N.D."/>
            <person name="Chapple C."/>
            <person name="Cheng C."/>
            <person name="Correa L.G."/>
            <person name="Dacre M."/>
            <person name="DeBarry J."/>
            <person name="Dreyer I."/>
            <person name="Elias M."/>
            <person name="Engstrom E.M."/>
            <person name="Estelle M."/>
            <person name="Feng L."/>
            <person name="Finet C."/>
            <person name="Floyd S.K."/>
            <person name="Frommer W.B."/>
            <person name="Fujita T."/>
            <person name="Gramzow L."/>
            <person name="Gutensohn M."/>
            <person name="Harholt J."/>
            <person name="Hattori M."/>
            <person name="Heyl A."/>
            <person name="Hirai T."/>
            <person name="Hiwatashi Y."/>
            <person name="Ishikawa M."/>
            <person name="Iwata M."/>
            <person name="Karol K.G."/>
            <person name="Koehler B."/>
            <person name="Kolukisaoglu U."/>
            <person name="Kubo M."/>
            <person name="Kurata T."/>
            <person name="Lalonde S."/>
            <person name="Li K."/>
            <person name="Li Y."/>
            <person name="Litt A."/>
            <person name="Lyons E."/>
            <person name="Manning G."/>
            <person name="Maruyama T."/>
            <person name="Michael T.P."/>
            <person name="Mikami K."/>
            <person name="Miyazaki S."/>
            <person name="Morinaga S."/>
            <person name="Murata T."/>
            <person name="Mueller-Roeber B."/>
            <person name="Nelson D.R."/>
            <person name="Obara M."/>
            <person name="Oguri Y."/>
            <person name="Olmstead R.G."/>
            <person name="Onodera N."/>
            <person name="Petersen B.L."/>
            <person name="Pils B."/>
            <person name="Prigge M."/>
            <person name="Rensing S.A."/>
            <person name="Riano-Pachon D.M."/>
            <person name="Roberts A.W."/>
            <person name="Sato Y."/>
            <person name="Scheller H.V."/>
            <person name="Schulz B."/>
            <person name="Schulz C."/>
            <person name="Shakirov E.V."/>
            <person name="Shibagaki N."/>
            <person name="Shinohara N."/>
            <person name="Shippen D.E."/>
            <person name="Soerensen I."/>
            <person name="Sotooka R."/>
            <person name="Sugimoto N."/>
            <person name="Sugita M."/>
            <person name="Sumikawa N."/>
            <person name="Tanurdzic M."/>
            <person name="Theissen G."/>
            <person name="Ulvskov P."/>
            <person name="Wakazuki S."/>
            <person name="Weng J.K."/>
            <person name="Willats W.W."/>
            <person name="Wipf D."/>
            <person name="Wolf P.G."/>
            <person name="Yang L."/>
            <person name="Zimmer A.D."/>
            <person name="Zhu Q."/>
            <person name="Mitros T."/>
            <person name="Hellsten U."/>
            <person name="Loque D."/>
            <person name="Otillar R."/>
            <person name="Salamov A."/>
            <person name="Schmutz J."/>
            <person name="Shapiro H."/>
            <person name="Lindquist E."/>
            <person name="Lucas S."/>
            <person name="Rokhsar D."/>
            <person name="Grigoriev I.V."/>
        </authorList>
    </citation>
    <scope>NUCLEOTIDE SEQUENCE [LARGE SCALE GENOMIC DNA]</scope>
</reference>
<organism evidence="2">
    <name type="scientific">Selaginella moellendorffii</name>
    <name type="common">Spikemoss</name>
    <dbReference type="NCBI Taxonomy" id="88036"/>
    <lineage>
        <taxon>Eukaryota</taxon>
        <taxon>Viridiplantae</taxon>
        <taxon>Streptophyta</taxon>
        <taxon>Embryophyta</taxon>
        <taxon>Tracheophyta</taxon>
        <taxon>Lycopodiopsida</taxon>
        <taxon>Selaginellales</taxon>
        <taxon>Selaginellaceae</taxon>
        <taxon>Selaginella</taxon>
    </lineage>
</organism>
<protein>
    <submittedName>
        <fullName evidence="1">Uncharacterized protein</fullName>
    </submittedName>
</protein>
<feature type="non-terminal residue" evidence="1">
    <location>
        <position position="122"/>
    </location>
</feature>
<dbReference type="HOGENOM" id="CLU_2032618_0_0_1"/>
<evidence type="ECO:0000313" key="2">
    <source>
        <dbReference type="Proteomes" id="UP000001514"/>
    </source>
</evidence>
<evidence type="ECO:0000313" key="1">
    <source>
        <dbReference type="EMBL" id="EFJ04269.1"/>
    </source>
</evidence>
<accession>D8TGE6</accession>
<proteinExistence type="predicted"/>